<proteinExistence type="predicted"/>
<keyword evidence="1" id="KW-0472">Membrane</keyword>
<name>A0ABP9P2D6_9BACT</name>
<evidence type="ECO:0008006" key="4">
    <source>
        <dbReference type="Google" id="ProtNLM"/>
    </source>
</evidence>
<dbReference type="Proteomes" id="UP001499852">
    <property type="component" value="Unassembled WGS sequence"/>
</dbReference>
<evidence type="ECO:0000256" key="1">
    <source>
        <dbReference type="SAM" id="Phobius"/>
    </source>
</evidence>
<protein>
    <recommendedName>
        <fullName evidence="4">Nuclear transport factor 2 family protein</fullName>
    </recommendedName>
</protein>
<evidence type="ECO:0000313" key="2">
    <source>
        <dbReference type="EMBL" id="GAA5139511.1"/>
    </source>
</evidence>
<keyword evidence="1" id="KW-1133">Transmembrane helix</keyword>
<sequence length="160" mass="18313">MRLPRFVYFLPALIAAAWLGWWLFGTPEEKQMLAAQAQFLSAVEDRDWKEVKSMLATTYTDAMGHTRDTAVENGEQVLSQFISLTLQTRILQSQAQDSQGQASVSIRLDGQGLGFGPAIMAHVNEMKEPWHFQWHKEGLWPWTWKILRIHNADIHPISLP</sequence>
<gene>
    <name evidence="2" type="ORF">GCM10023213_20270</name>
</gene>
<accession>A0ABP9P2D6</accession>
<feature type="transmembrane region" description="Helical" evidence="1">
    <location>
        <begin position="6"/>
        <end position="24"/>
    </location>
</feature>
<organism evidence="2 3">
    <name type="scientific">Prosthecobacter algae</name>
    <dbReference type="NCBI Taxonomy" id="1144682"/>
    <lineage>
        <taxon>Bacteria</taxon>
        <taxon>Pseudomonadati</taxon>
        <taxon>Verrucomicrobiota</taxon>
        <taxon>Verrucomicrobiia</taxon>
        <taxon>Verrucomicrobiales</taxon>
        <taxon>Verrucomicrobiaceae</taxon>
        <taxon>Prosthecobacter</taxon>
    </lineage>
</organism>
<dbReference type="RefSeq" id="WP_345736264.1">
    <property type="nucleotide sequence ID" value="NZ_BAABIA010000004.1"/>
</dbReference>
<keyword evidence="1" id="KW-0812">Transmembrane</keyword>
<dbReference type="EMBL" id="BAABIA010000004">
    <property type="protein sequence ID" value="GAA5139511.1"/>
    <property type="molecule type" value="Genomic_DNA"/>
</dbReference>
<keyword evidence="3" id="KW-1185">Reference proteome</keyword>
<comment type="caution">
    <text evidence="2">The sequence shown here is derived from an EMBL/GenBank/DDBJ whole genome shotgun (WGS) entry which is preliminary data.</text>
</comment>
<evidence type="ECO:0000313" key="3">
    <source>
        <dbReference type="Proteomes" id="UP001499852"/>
    </source>
</evidence>
<reference evidence="3" key="1">
    <citation type="journal article" date="2019" name="Int. J. Syst. Evol. Microbiol.">
        <title>The Global Catalogue of Microorganisms (GCM) 10K type strain sequencing project: providing services to taxonomists for standard genome sequencing and annotation.</title>
        <authorList>
            <consortium name="The Broad Institute Genomics Platform"/>
            <consortium name="The Broad Institute Genome Sequencing Center for Infectious Disease"/>
            <person name="Wu L."/>
            <person name="Ma J."/>
        </authorList>
    </citation>
    <scope>NUCLEOTIDE SEQUENCE [LARGE SCALE GENOMIC DNA]</scope>
    <source>
        <strain evidence="3">JCM 18053</strain>
    </source>
</reference>